<feature type="transmembrane region" description="Helical" evidence="1">
    <location>
        <begin position="217"/>
        <end position="239"/>
    </location>
</feature>
<dbReference type="Pfam" id="PF07786">
    <property type="entry name" value="HGSNAT_cat"/>
    <property type="match status" value="1"/>
</dbReference>
<proteinExistence type="predicted"/>
<dbReference type="AlphaFoldDB" id="A0A3N0EJJ9"/>
<feature type="transmembrane region" description="Helical" evidence="1">
    <location>
        <begin position="90"/>
        <end position="108"/>
    </location>
</feature>
<gene>
    <name evidence="3" type="ORF">ED312_09175</name>
</gene>
<dbReference type="Proteomes" id="UP000267469">
    <property type="component" value="Unassembled WGS sequence"/>
</dbReference>
<keyword evidence="4" id="KW-1185">Reference proteome</keyword>
<dbReference type="OrthoDB" id="1418407at2"/>
<sequence>MKNSSRLYFIDAMRAWAILMMLQGHFIDGLLAPQFRDTTNAAFALWKYNRGITAPVFFTVAGFIFMYLLIRNKDAGRANPRVKKGIKRGLMLIGLGYILRLDFPGFLLKGEIYDNFYKIDVLHCIGLSILLLVGIYLLSYDRKKYVMPLLLGGSTLLLFCTYPWYSAWDFGFLPKFLANFITKTNGSVFTIFPWFGYASFGAFMATLFSIYKEKKNLYPVAITLSLAVGGILIALFPFSSLNFELFSRLGNVLVFFAVFMLLRDVLTSGTIISIGQNTLSIYVIHYTILYASFFGLGLYQPFHHSLPPYIAIPGAILFMITVTWLSFLYNKIKPAIEEKTAVLRKEFVMAFNQNYGEATTFLVRLKGKILSALSIIKN</sequence>
<dbReference type="InterPro" id="IPR012429">
    <property type="entry name" value="HGSNAT_cat"/>
</dbReference>
<reference evidence="3 4" key="1">
    <citation type="submission" date="2018-10" db="EMBL/GenBank/DDBJ databases">
        <title>Sinomicrobium pectinilyticum sp. nov., a pectinase-producing bacterium isolated from alkaline and saline soil, and emended description of the genus Sinomicrobium.</title>
        <authorList>
            <person name="Cheng B."/>
            <person name="Li C."/>
            <person name="Lai Q."/>
            <person name="Du M."/>
            <person name="Shao Z."/>
            <person name="Xu P."/>
            <person name="Yang C."/>
        </authorList>
    </citation>
    <scope>NUCLEOTIDE SEQUENCE [LARGE SCALE GENOMIC DNA]</scope>
    <source>
        <strain evidence="3 4">5DNS001</strain>
    </source>
</reference>
<feature type="transmembrane region" description="Helical" evidence="1">
    <location>
        <begin position="308"/>
        <end position="329"/>
    </location>
</feature>
<feature type="transmembrane region" description="Helical" evidence="1">
    <location>
        <begin position="145"/>
        <end position="165"/>
    </location>
</feature>
<feature type="transmembrane region" description="Helical" evidence="1">
    <location>
        <begin position="12"/>
        <end position="32"/>
    </location>
</feature>
<feature type="transmembrane region" description="Helical" evidence="1">
    <location>
        <begin position="191"/>
        <end position="210"/>
    </location>
</feature>
<keyword evidence="1" id="KW-1133">Transmembrane helix</keyword>
<feature type="domain" description="Heparan-alpha-glucosaminide N-acetyltransferase catalytic" evidence="2">
    <location>
        <begin position="6"/>
        <end position="211"/>
    </location>
</feature>
<evidence type="ECO:0000313" key="4">
    <source>
        <dbReference type="Proteomes" id="UP000267469"/>
    </source>
</evidence>
<comment type="caution">
    <text evidence="3">The sequence shown here is derived from an EMBL/GenBank/DDBJ whole genome shotgun (WGS) entry which is preliminary data.</text>
</comment>
<organism evidence="3 4">
    <name type="scientific">Sinomicrobium pectinilyticum</name>
    <dbReference type="NCBI Taxonomy" id="1084421"/>
    <lineage>
        <taxon>Bacteria</taxon>
        <taxon>Pseudomonadati</taxon>
        <taxon>Bacteroidota</taxon>
        <taxon>Flavobacteriia</taxon>
        <taxon>Flavobacteriales</taxon>
        <taxon>Flavobacteriaceae</taxon>
        <taxon>Sinomicrobium</taxon>
    </lineage>
</organism>
<dbReference type="EMBL" id="RJTM01000064">
    <property type="protein sequence ID" value="RNL88080.1"/>
    <property type="molecule type" value="Genomic_DNA"/>
</dbReference>
<feature type="transmembrane region" description="Helical" evidence="1">
    <location>
        <begin position="283"/>
        <end position="302"/>
    </location>
</feature>
<keyword evidence="1" id="KW-0812">Transmembrane</keyword>
<name>A0A3N0EJJ9_SINP1</name>
<evidence type="ECO:0000256" key="1">
    <source>
        <dbReference type="SAM" id="Phobius"/>
    </source>
</evidence>
<evidence type="ECO:0000313" key="3">
    <source>
        <dbReference type="EMBL" id="RNL88080.1"/>
    </source>
</evidence>
<accession>A0A3N0EJJ9</accession>
<keyword evidence="1" id="KW-0472">Membrane</keyword>
<evidence type="ECO:0000259" key="2">
    <source>
        <dbReference type="Pfam" id="PF07786"/>
    </source>
</evidence>
<feature type="transmembrane region" description="Helical" evidence="1">
    <location>
        <begin position="52"/>
        <end position="70"/>
    </location>
</feature>
<dbReference type="RefSeq" id="WP_123215709.1">
    <property type="nucleotide sequence ID" value="NZ_RJTM01000064.1"/>
</dbReference>
<feature type="transmembrane region" description="Helical" evidence="1">
    <location>
        <begin position="120"/>
        <end position="138"/>
    </location>
</feature>
<protein>
    <submittedName>
        <fullName evidence="3">DUF1624 domain-containing protein</fullName>
    </submittedName>
</protein>